<reference evidence="2 3" key="1">
    <citation type="journal article" date="2019" name="Int. J. Syst. Evol. Microbiol.">
        <title>The Global Catalogue of Microorganisms (GCM) 10K type strain sequencing project: providing services to taxonomists for standard genome sequencing and annotation.</title>
        <authorList>
            <consortium name="The Broad Institute Genomics Platform"/>
            <consortium name="The Broad Institute Genome Sequencing Center for Infectious Disease"/>
            <person name="Wu L."/>
            <person name="Ma J."/>
        </authorList>
    </citation>
    <scope>NUCLEOTIDE SEQUENCE [LARGE SCALE GENOMIC DNA]</scope>
    <source>
        <strain evidence="2 3">CGMCC 1.12859</strain>
    </source>
</reference>
<keyword evidence="1" id="KW-0812">Transmembrane</keyword>
<proteinExistence type="predicted"/>
<evidence type="ECO:0000313" key="2">
    <source>
        <dbReference type="EMBL" id="MFD1568040.1"/>
    </source>
</evidence>
<dbReference type="RefSeq" id="WP_267646787.1">
    <property type="nucleotide sequence ID" value="NZ_JANHGR010000001.1"/>
</dbReference>
<accession>A0ABD6BTL6</accession>
<feature type="transmembrane region" description="Helical" evidence="1">
    <location>
        <begin position="42"/>
        <end position="59"/>
    </location>
</feature>
<keyword evidence="1" id="KW-0472">Membrane</keyword>
<feature type="transmembrane region" description="Helical" evidence="1">
    <location>
        <begin position="16"/>
        <end position="36"/>
    </location>
</feature>
<evidence type="ECO:0008006" key="4">
    <source>
        <dbReference type="Google" id="ProtNLM"/>
    </source>
</evidence>
<evidence type="ECO:0000313" key="3">
    <source>
        <dbReference type="Proteomes" id="UP001597139"/>
    </source>
</evidence>
<sequence>MANPLEQLREFGTRSLVLHTLMALTLLAAVGSAFLLTGELRLVSFVAFLNFTAGLWISHSVHSLGNTFRGDEYEGITGEL</sequence>
<gene>
    <name evidence="2" type="ORF">ACFSAU_11090</name>
</gene>
<dbReference type="EMBL" id="JBHUCZ010000009">
    <property type="protein sequence ID" value="MFD1568040.1"/>
    <property type="molecule type" value="Genomic_DNA"/>
</dbReference>
<comment type="caution">
    <text evidence="2">The sequence shown here is derived from an EMBL/GenBank/DDBJ whole genome shotgun (WGS) entry which is preliminary data.</text>
</comment>
<organism evidence="2 3">
    <name type="scientific">Halolamina litorea</name>
    <dbReference type="NCBI Taxonomy" id="1515593"/>
    <lineage>
        <taxon>Archaea</taxon>
        <taxon>Methanobacteriati</taxon>
        <taxon>Methanobacteriota</taxon>
        <taxon>Stenosarchaea group</taxon>
        <taxon>Halobacteria</taxon>
        <taxon>Halobacteriales</taxon>
        <taxon>Haloferacaceae</taxon>
    </lineage>
</organism>
<dbReference type="Proteomes" id="UP001597139">
    <property type="component" value="Unassembled WGS sequence"/>
</dbReference>
<dbReference type="AlphaFoldDB" id="A0ABD6BTL6"/>
<keyword evidence="1" id="KW-1133">Transmembrane helix</keyword>
<name>A0ABD6BTL6_9EURY</name>
<keyword evidence="3" id="KW-1185">Reference proteome</keyword>
<protein>
    <recommendedName>
        <fullName evidence="4">Fatty acid desaturase</fullName>
    </recommendedName>
</protein>
<evidence type="ECO:0000256" key="1">
    <source>
        <dbReference type="SAM" id="Phobius"/>
    </source>
</evidence>